<reference evidence="1" key="2">
    <citation type="journal article" date="2015" name="Fish Shellfish Immunol.">
        <title>Early steps in the European eel (Anguilla anguilla)-Vibrio vulnificus interaction in the gills: Role of the RtxA13 toxin.</title>
        <authorList>
            <person name="Callol A."/>
            <person name="Pajuelo D."/>
            <person name="Ebbesson L."/>
            <person name="Teles M."/>
            <person name="MacKenzie S."/>
            <person name="Amaro C."/>
        </authorList>
    </citation>
    <scope>NUCLEOTIDE SEQUENCE</scope>
</reference>
<protein>
    <submittedName>
        <fullName evidence="1">Uncharacterized protein</fullName>
    </submittedName>
</protein>
<dbReference type="AlphaFoldDB" id="A0A0E9TKT0"/>
<evidence type="ECO:0000313" key="1">
    <source>
        <dbReference type="EMBL" id="JAH54221.1"/>
    </source>
</evidence>
<name>A0A0E9TKT0_ANGAN</name>
<reference evidence="1" key="1">
    <citation type="submission" date="2014-11" db="EMBL/GenBank/DDBJ databases">
        <authorList>
            <person name="Amaro Gonzalez C."/>
        </authorList>
    </citation>
    <scope>NUCLEOTIDE SEQUENCE</scope>
</reference>
<sequence>MAFVPPDCYTWSLSYFSMRESLSLHDPWDENSQIARWKNCRPRCNISSNTERNVKPKYCPRVAKEGQESCGHYSSSHVAPIKYL</sequence>
<dbReference type="EMBL" id="GBXM01054356">
    <property type="protein sequence ID" value="JAH54221.1"/>
    <property type="molecule type" value="Transcribed_RNA"/>
</dbReference>
<accession>A0A0E9TKT0</accession>
<organism evidence="1">
    <name type="scientific">Anguilla anguilla</name>
    <name type="common">European freshwater eel</name>
    <name type="synonym">Muraena anguilla</name>
    <dbReference type="NCBI Taxonomy" id="7936"/>
    <lineage>
        <taxon>Eukaryota</taxon>
        <taxon>Metazoa</taxon>
        <taxon>Chordata</taxon>
        <taxon>Craniata</taxon>
        <taxon>Vertebrata</taxon>
        <taxon>Euteleostomi</taxon>
        <taxon>Actinopterygii</taxon>
        <taxon>Neopterygii</taxon>
        <taxon>Teleostei</taxon>
        <taxon>Anguilliformes</taxon>
        <taxon>Anguillidae</taxon>
        <taxon>Anguilla</taxon>
    </lineage>
</organism>
<proteinExistence type="predicted"/>